<evidence type="ECO:0000256" key="1">
    <source>
        <dbReference type="ARBA" id="ARBA00022741"/>
    </source>
</evidence>
<dbReference type="InterPro" id="IPR053930">
    <property type="entry name" value="RapZ-like_N"/>
</dbReference>
<dbReference type="PANTHER" id="PTHR30448:SF0">
    <property type="entry name" value="RNASE ADAPTER PROTEIN RAPZ"/>
    <property type="match status" value="1"/>
</dbReference>
<dbReference type="HAMAP" id="MF_00636">
    <property type="entry name" value="RapZ_like"/>
    <property type="match status" value="1"/>
</dbReference>
<feature type="domain" description="RapZ C-terminal" evidence="5">
    <location>
        <begin position="168"/>
        <end position="290"/>
    </location>
</feature>
<protein>
    <submittedName>
        <fullName evidence="6">Unannotated protein</fullName>
    </submittedName>
</protein>
<dbReference type="PIRSF" id="PIRSF005052">
    <property type="entry name" value="P-loopkin"/>
    <property type="match status" value="1"/>
</dbReference>
<gene>
    <name evidence="6" type="ORF">UFOPK1807_00563</name>
</gene>
<name>A0A6J6G6W4_9ZZZZ</name>
<sequence length="293" mass="32558">MTQAKSTHRELLILTGMSGAGRSTVARALEDLGWHVVDNLPPALLPELSTEMGKGDQSLAVVVDVRGGKFFDALNSSLENLKKAKVSYRLLFLDASDQALVQRFESTRRPHPLQGSDRIVDGIVRERERLEELRSEADVVIDTSNLNVHQLEKRTAEIFAEGMAQALRINVLSFGYKYGIPVDADLLLDCRFIPNPHWVPELRPKSGLDDAVYNHVLESEGVRDFVQSYVAVVEKMIPGYLREGKKYVTIAIGCTGGKHRSVSIAREISSQLDRSHDGYSVSAHATHRDVGRE</sequence>
<dbReference type="Gene3D" id="3.40.50.300">
    <property type="entry name" value="P-loop containing nucleotide triphosphate hydrolases"/>
    <property type="match status" value="1"/>
</dbReference>
<dbReference type="Pfam" id="PF22740">
    <property type="entry name" value="PapZ_C"/>
    <property type="match status" value="1"/>
</dbReference>
<evidence type="ECO:0000259" key="5">
    <source>
        <dbReference type="Pfam" id="PF22740"/>
    </source>
</evidence>
<dbReference type="SUPFAM" id="SSF52540">
    <property type="entry name" value="P-loop containing nucleoside triphosphate hydrolases"/>
    <property type="match status" value="1"/>
</dbReference>
<dbReference type="PANTHER" id="PTHR30448">
    <property type="entry name" value="RNASE ADAPTER PROTEIN RAPZ"/>
    <property type="match status" value="1"/>
</dbReference>
<evidence type="ECO:0000256" key="2">
    <source>
        <dbReference type="ARBA" id="ARBA00022840"/>
    </source>
</evidence>
<dbReference type="NCBIfam" id="NF003828">
    <property type="entry name" value="PRK05416.1"/>
    <property type="match status" value="1"/>
</dbReference>
<organism evidence="6">
    <name type="scientific">freshwater metagenome</name>
    <dbReference type="NCBI Taxonomy" id="449393"/>
    <lineage>
        <taxon>unclassified sequences</taxon>
        <taxon>metagenomes</taxon>
        <taxon>ecological metagenomes</taxon>
    </lineage>
</organism>
<evidence type="ECO:0000313" key="6">
    <source>
        <dbReference type="EMBL" id="CAB4596290.1"/>
    </source>
</evidence>
<keyword evidence="3" id="KW-0342">GTP-binding</keyword>
<feature type="domain" description="RapZ-like N-terminal" evidence="4">
    <location>
        <begin position="10"/>
        <end position="159"/>
    </location>
</feature>
<dbReference type="EMBL" id="CAEZUI010000056">
    <property type="protein sequence ID" value="CAB4596290.1"/>
    <property type="molecule type" value="Genomic_DNA"/>
</dbReference>
<proteinExistence type="inferred from homology"/>
<accession>A0A6J6G6W4</accession>
<evidence type="ECO:0000259" key="4">
    <source>
        <dbReference type="Pfam" id="PF03668"/>
    </source>
</evidence>
<dbReference type="InterPro" id="IPR005337">
    <property type="entry name" value="RapZ-like"/>
</dbReference>
<dbReference type="GO" id="GO:0005524">
    <property type="term" value="F:ATP binding"/>
    <property type="evidence" value="ECO:0007669"/>
    <property type="project" value="UniProtKB-KW"/>
</dbReference>
<reference evidence="6" key="1">
    <citation type="submission" date="2020-05" db="EMBL/GenBank/DDBJ databases">
        <authorList>
            <person name="Chiriac C."/>
            <person name="Salcher M."/>
            <person name="Ghai R."/>
            <person name="Kavagutti S V."/>
        </authorList>
    </citation>
    <scope>NUCLEOTIDE SEQUENCE</scope>
</reference>
<keyword evidence="2" id="KW-0067">ATP-binding</keyword>
<dbReference type="InterPro" id="IPR053931">
    <property type="entry name" value="RapZ_C"/>
</dbReference>
<keyword evidence="1" id="KW-0547">Nucleotide-binding</keyword>
<dbReference type="InterPro" id="IPR027417">
    <property type="entry name" value="P-loop_NTPase"/>
</dbReference>
<evidence type="ECO:0000256" key="3">
    <source>
        <dbReference type="ARBA" id="ARBA00023134"/>
    </source>
</evidence>
<dbReference type="GO" id="GO:0005525">
    <property type="term" value="F:GTP binding"/>
    <property type="evidence" value="ECO:0007669"/>
    <property type="project" value="UniProtKB-KW"/>
</dbReference>
<dbReference type="AlphaFoldDB" id="A0A6J6G6W4"/>
<dbReference type="Pfam" id="PF03668">
    <property type="entry name" value="RapZ-like_N"/>
    <property type="match status" value="1"/>
</dbReference>